<comment type="caution">
    <text evidence="2">The sequence shown here is derived from an EMBL/GenBank/DDBJ whole genome shotgun (WGS) entry which is preliminary data.</text>
</comment>
<dbReference type="GeneID" id="68099361"/>
<protein>
    <recommendedName>
        <fullName evidence="4">Transposase domain-containing protein</fullName>
    </recommendedName>
</protein>
<dbReference type="Proteomes" id="UP000816034">
    <property type="component" value="Unassembled WGS sequence"/>
</dbReference>
<sequence length="786" mass="90606">MAQLQYSRKKPNIHHSDTISHHSISNKIIEGVNFLNNKASQYSSPLVQNNKRTTADIDIRNIPSNSIQCHKKAKCGDGQSCCNHDSCYLGTDYDYTPVDTSTHGVNDDQELLDSLPKVSGMDDILKEFLSSFYNDEGGTICDEDILTQHSFSSVKSNIATNENFDALLKKILRFTVTASLSENCLKQVIEIVKEALQLCKSDADREYAIDHLSLSGYYNHFMLSSKTRKVPMCLECQQYQKDVTHKNCPTCGKAWKSMKDHCFLRPLKFQFEERAWRDPNFLSQFKLEKSPEGIIQDRCDGKIYKTKHEQFVADGGKTSTLYGDGVSPFQSSQQSFYQFSISLNELPPHLRKKRKNNILWMVIPVKPNHDMIKLCLQILMDDLNYFNGNYEKFEMRIDRVLADLPARSEILFFKASGYYFCHLCAIPGESVEVNSKSTTAIRYPLRRVIPSNQRIVHCFRDIDFWNIVKGENLETQYGMTSSEYSPILKQNWNPTPTDMGSYDSMHCLYEGILRDMMSLIQIPCWEKFDKLYLQQKFPSFLHRHPRSITKNLGHLKAIEVYMIVHYYLDLFYEIEGFEEISKHVSMLKRFVNVLDKLHDCFRTADLPVIINELWQVLEEYQQEAGIAKTTQNFHIASELGNSAELFGPLVHNSAFLGEILNFTLTKAFISSNSARYAIMFFDMAQLCDIYELSTLRQSECVCGNYVLKTNTDVVAQTDDSTESEPKTSFFKIKKSTQHSLELENLDDHSLKYVPHKNKLVPCVSVYSPKHNQTFHIPMHKNVNQYI</sequence>
<dbReference type="AlphaFoldDB" id="A0AA88H3X2"/>
<proteinExistence type="predicted"/>
<keyword evidence="3" id="KW-1185">Reference proteome</keyword>
<accession>A0AA88H3X2</accession>
<organism evidence="2 3">
    <name type="scientific">Naegleria lovaniensis</name>
    <name type="common">Amoeba</name>
    <dbReference type="NCBI Taxonomy" id="51637"/>
    <lineage>
        <taxon>Eukaryota</taxon>
        <taxon>Discoba</taxon>
        <taxon>Heterolobosea</taxon>
        <taxon>Tetramitia</taxon>
        <taxon>Eutetramitia</taxon>
        <taxon>Vahlkampfiidae</taxon>
        <taxon>Naegleria</taxon>
    </lineage>
</organism>
<evidence type="ECO:0008006" key="4">
    <source>
        <dbReference type="Google" id="ProtNLM"/>
    </source>
</evidence>
<evidence type="ECO:0000313" key="3">
    <source>
        <dbReference type="Proteomes" id="UP000816034"/>
    </source>
</evidence>
<evidence type="ECO:0000313" key="1">
    <source>
        <dbReference type="EMBL" id="KAG2377857.1"/>
    </source>
</evidence>
<reference evidence="2" key="2">
    <citation type="submission" date="2020-04" db="EMBL/GenBank/DDBJ databases">
        <authorList>
            <person name="Liechti N."/>
            <person name="Schuerch N."/>
            <person name="Bruggmann R."/>
            <person name="Wittwer M."/>
        </authorList>
    </citation>
    <scope>NUCLEOTIDE SEQUENCE</scope>
    <source>
        <strain evidence="2">ATCC 30569</strain>
    </source>
</reference>
<gene>
    <name evidence="2" type="ORF">C9374_006907</name>
    <name evidence="1" type="ORF">C9374_008942</name>
</gene>
<dbReference type="EMBL" id="PYSW02000036">
    <property type="protein sequence ID" value="KAG2377857.1"/>
    <property type="molecule type" value="Genomic_DNA"/>
</dbReference>
<reference evidence="2 3" key="1">
    <citation type="journal article" date="2018" name="BMC Genomics">
        <title>The genome of Naegleria lovaniensis, the basis for a comparative approach to unravel pathogenicity factors of the human pathogenic amoeba N. fowleri.</title>
        <authorList>
            <person name="Liechti N."/>
            <person name="Schurch N."/>
            <person name="Bruggmann R."/>
            <person name="Wittwer M."/>
        </authorList>
    </citation>
    <scope>NUCLEOTIDE SEQUENCE [LARGE SCALE GENOMIC DNA]</scope>
    <source>
        <strain evidence="2 3">ATCC 30569</strain>
    </source>
</reference>
<name>A0AA88H3X2_NAELO</name>
<evidence type="ECO:0000313" key="2">
    <source>
        <dbReference type="EMBL" id="KAG2393376.1"/>
    </source>
</evidence>
<dbReference type="RefSeq" id="XP_044555270.1">
    <property type="nucleotide sequence ID" value="XM_044696819.1"/>
</dbReference>
<dbReference type="EMBL" id="PYSW02000002">
    <property type="protein sequence ID" value="KAG2393376.1"/>
    <property type="molecule type" value="Genomic_DNA"/>
</dbReference>